<dbReference type="InterPro" id="IPR006578">
    <property type="entry name" value="MADF-dom"/>
</dbReference>
<feature type="domain" description="MADF" evidence="1">
    <location>
        <begin position="12"/>
        <end position="97"/>
    </location>
</feature>
<feature type="domain" description="MADF" evidence="1">
    <location>
        <begin position="112"/>
        <end position="203"/>
    </location>
</feature>
<protein>
    <submittedName>
        <fullName evidence="2">Transcription factor Adf-1</fullName>
    </submittedName>
</protein>
<dbReference type="GO" id="GO:0005634">
    <property type="term" value="C:nucleus"/>
    <property type="evidence" value="ECO:0007669"/>
    <property type="project" value="TreeGrafter"/>
</dbReference>
<name>A0A034VV83_BACDO</name>
<dbReference type="Pfam" id="PF10545">
    <property type="entry name" value="MADF_DNA_bdg"/>
    <property type="match status" value="2"/>
</dbReference>
<dbReference type="SMART" id="SM00595">
    <property type="entry name" value="MADF"/>
    <property type="match status" value="2"/>
</dbReference>
<evidence type="ECO:0000259" key="1">
    <source>
        <dbReference type="PROSITE" id="PS51029"/>
    </source>
</evidence>
<dbReference type="OrthoDB" id="5779735at2759"/>
<evidence type="ECO:0000313" key="2">
    <source>
        <dbReference type="EMBL" id="JAC47201.1"/>
    </source>
</evidence>
<reference evidence="2" key="1">
    <citation type="journal article" date="2014" name="BMC Genomics">
        <title>Characterizing the developmental transcriptome of the oriental fruit fly, Bactrocera dorsalis (Diptera: Tephritidae) through comparative genomic analysis with Drosophila melanogaster utilizing modENCODE datasets.</title>
        <authorList>
            <person name="Geib S.M."/>
            <person name="Calla B."/>
            <person name="Hall B."/>
            <person name="Hou S."/>
            <person name="Manoukis N.C."/>
        </authorList>
    </citation>
    <scope>NUCLEOTIDE SEQUENCE</scope>
    <source>
        <strain evidence="2">Punador</strain>
    </source>
</reference>
<dbReference type="PANTHER" id="PTHR12243">
    <property type="entry name" value="MADF DOMAIN TRANSCRIPTION FACTOR"/>
    <property type="match status" value="1"/>
</dbReference>
<dbReference type="PANTHER" id="PTHR12243:SF69">
    <property type="entry name" value="SI:CH73-59F11.3"/>
    <property type="match status" value="1"/>
</dbReference>
<dbReference type="EMBL" id="GAKP01011751">
    <property type="protein sequence ID" value="JAC47201.1"/>
    <property type="molecule type" value="Transcribed_RNA"/>
</dbReference>
<sequence>MSICSGIFDDERLIELVENHEILYNKHCTGYKGAGEKTESWIKIGEELGLTAEECAKRWKSLRERYSRELKLVENNNNYVVEWPLFGALSFLRQFVKQRQGRSTLNEVNDELLIQLVRDHHVLYQKSCLGLTSSSQKADAWFEISEQMGITAEACSSRWRSLRERYTRELKQAEMLSESNDDASFCVQWPLFNLLSFLRDSVKPRHTRDSKDSAIVTIKRKRRKLVCTDHNEVSGACNSPTLVCKKEFFIDTMSMPPDNELFSRTIEDCREKMIIPNGNQEKFFESPETCRNNITTVKTNDSINLFGQTVAAIISEMSQAKQAKAMRVLFNALITIKTEPEES</sequence>
<organism evidence="2">
    <name type="scientific">Bactrocera dorsalis</name>
    <name type="common">Oriental fruit fly</name>
    <name type="synonym">Dacus dorsalis</name>
    <dbReference type="NCBI Taxonomy" id="27457"/>
    <lineage>
        <taxon>Eukaryota</taxon>
        <taxon>Metazoa</taxon>
        <taxon>Ecdysozoa</taxon>
        <taxon>Arthropoda</taxon>
        <taxon>Hexapoda</taxon>
        <taxon>Insecta</taxon>
        <taxon>Pterygota</taxon>
        <taxon>Neoptera</taxon>
        <taxon>Endopterygota</taxon>
        <taxon>Diptera</taxon>
        <taxon>Brachycera</taxon>
        <taxon>Muscomorpha</taxon>
        <taxon>Tephritoidea</taxon>
        <taxon>Tephritidae</taxon>
        <taxon>Bactrocera</taxon>
        <taxon>Bactrocera</taxon>
    </lineage>
</organism>
<proteinExistence type="predicted"/>
<dbReference type="AlphaFoldDB" id="A0A034VV83"/>
<dbReference type="InterPro" id="IPR039353">
    <property type="entry name" value="TF_Adf1"/>
</dbReference>
<accession>A0A034VV83</accession>
<gene>
    <name evidence="2" type="primary">ADF1</name>
</gene>
<dbReference type="GO" id="GO:0005667">
    <property type="term" value="C:transcription regulator complex"/>
    <property type="evidence" value="ECO:0007669"/>
    <property type="project" value="TreeGrafter"/>
</dbReference>
<dbReference type="GO" id="GO:0006357">
    <property type="term" value="P:regulation of transcription by RNA polymerase II"/>
    <property type="evidence" value="ECO:0007669"/>
    <property type="project" value="TreeGrafter"/>
</dbReference>
<dbReference type="PROSITE" id="PS51029">
    <property type="entry name" value="MADF"/>
    <property type="match status" value="2"/>
</dbReference>